<dbReference type="EMBL" id="MHLL01000032">
    <property type="protein sequence ID" value="OGZ08594.1"/>
    <property type="molecule type" value="Genomic_DNA"/>
</dbReference>
<sequence>MKKLTLAGVSYNIHDIAGMPFLIPYRLSKFERPIRANIQKVIALLKKKGWYEYILMAEMVMIVMPSPRNEQFMLVCTSEKSAYRPVFFMDSGGLIKLGAQWNASQFVHEATHVFQHYYFSGQKRKDRRKCEEDACEEQIRFLGLCGCTSDIRRVQRRLKDPRGWWEYLDTGAKSKEEHYDAERYKHTNHIMNDLISHISF</sequence>
<evidence type="ECO:0000313" key="1">
    <source>
        <dbReference type="EMBL" id="OGZ08594.1"/>
    </source>
</evidence>
<comment type="caution">
    <text evidence="1">The sequence shown here is derived from an EMBL/GenBank/DDBJ whole genome shotgun (WGS) entry which is preliminary data.</text>
</comment>
<organism evidence="1 2">
    <name type="scientific">Candidatus Lloydbacteria bacterium RIFCSPHIGHO2_02_FULL_50_13</name>
    <dbReference type="NCBI Taxonomy" id="1798661"/>
    <lineage>
        <taxon>Bacteria</taxon>
        <taxon>Candidatus Lloydiibacteriota</taxon>
    </lineage>
</organism>
<gene>
    <name evidence="1" type="ORF">A3D65_05085</name>
</gene>
<reference evidence="1 2" key="1">
    <citation type="journal article" date="2016" name="Nat. Commun.">
        <title>Thousands of microbial genomes shed light on interconnected biogeochemical processes in an aquifer system.</title>
        <authorList>
            <person name="Anantharaman K."/>
            <person name="Brown C.T."/>
            <person name="Hug L.A."/>
            <person name="Sharon I."/>
            <person name="Castelle C.J."/>
            <person name="Probst A.J."/>
            <person name="Thomas B.C."/>
            <person name="Singh A."/>
            <person name="Wilkins M.J."/>
            <person name="Karaoz U."/>
            <person name="Brodie E.L."/>
            <person name="Williams K.H."/>
            <person name="Hubbard S.S."/>
            <person name="Banfield J.F."/>
        </authorList>
    </citation>
    <scope>NUCLEOTIDE SEQUENCE [LARGE SCALE GENOMIC DNA]</scope>
</reference>
<protein>
    <submittedName>
        <fullName evidence="1">Uncharacterized protein</fullName>
    </submittedName>
</protein>
<dbReference type="Proteomes" id="UP000177996">
    <property type="component" value="Unassembled WGS sequence"/>
</dbReference>
<proteinExistence type="predicted"/>
<evidence type="ECO:0000313" key="2">
    <source>
        <dbReference type="Proteomes" id="UP000177996"/>
    </source>
</evidence>
<dbReference type="AlphaFoldDB" id="A0A1G2D4M7"/>
<name>A0A1G2D4M7_9BACT</name>
<accession>A0A1G2D4M7</accession>